<dbReference type="PANTHER" id="PTHR10655">
    <property type="entry name" value="LYSOPHOSPHOLIPASE-RELATED"/>
    <property type="match status" value="1"/>
</dbReference>
<feature type="domain" description="Phospholipase/carboxylesterase/thioesterase" evidence="3">
    <location>
        <begin position="12"/>
        <end position="218"/>
    </location>
</feature>
<dbReference type="InterPro" id="IPR003140">
    <property type="entry name" value="PLipase/COase/thioEstase"/>
</dbReference>
<gene>
    <name evidence="4" type="ORF">LPTSP2_26810</name>
</gene>
<accession>A0A2P2DFG3</accession>
<dbReference type="GO" id="GO:0016787">
    <property type="term" value="F:hydrolase activity"/>
    <property type="evidence" value="ECO:0007669"/>
    <property type="project" value="UniProtKB-KW"/>
</dbReference>
<dbReference type="SUPFAM" id="SSF53474">
    <property type="entry name" value="alpha/beta-Hydrolases"/>
    <property type="match status" value="1"/>
</dbReference>
<evidence type="ECO:0000259" key="3">
    <source>
        <dbReference type="Pfam" id="PF02230"/>
    </source>
</evidence>
<proteinExistence type="inferred from homology"/>
<dbReference type="AlphaFoldDB" id="A0A2P2DFG3"/>
<dbReference type="RefSeq" id="WP_245918430.1">
    <property type="nucleotide sequence ID" value="NZ_BFAZ01000009.1"/>
</dbReference>
<name>A0A2P2DFG3_9LEPT</name>
<comment type="similarity">
    <text evidence="1">Belongs to the AB hydrolase superfamily. AB hydrolase 2 family.</text>
</comment>
<dbReference type="PANTHER" id="PTHR10655:SF17">
    <property type="entry name" value="LYSOPHOSPHOLIPASE-LIKE PROTEIN 1"/>
    <property type="match status" value="1"/>
</dbReference>
<dbReference type="EMBL" id="BFAZ01000009">
    <property type="protein sequence ID" value="GBF43384.1"/>
    <property type="molecule type" value="Genomic_DNA"/>
</dbReference>
<dbReference type="InterPro" id="IPR050565">
    <property type="entry name" value="LYPA1-2/EST-like"/>
</dbReference>
<evidence type="ECO:0000313" key="5">
    <source>
        <dbReference type="Proteomes" id="UP000245206"/>
    </source>
</evidence>
<dbReference type="Gene3D" id="3.40.50.1820">
    <property type="entry name" value="alpha/beta hydrolase"/>
    <property type="match status" value="1"/>
</dbReference>
<evidence type="ECO:0000256" key="1">
    <source>
        <dbReference type="ARBA" id="ARBA00006499"/>
    </source>
</evidence>
<evidence type="ECO:0000256" key="2">
    <source>
        <dbReference type="ARBA" id="ARBA00022801"/>
    </source>
</evidence>
<reference evidence="5" key="1">
    <citation type="journal article" date="2019" name="Microbiol. Immunol.">
        <title>Molecular and phenotypic characterization of Leptospira johnsonii sp. nov., Leptospira ellinghausenii sp. nov. and Leptospira ryugenii sp. nov. isolated from soil and water in Japan.</title>
        <authorList>
            <person name="Masuzawa T."/>
            <person name="Saito M."/>
            <person name="Nakao R."/>
            <person name="Nikaido Y."/>
            <person name="Matsumoto M."/>
            <person name="Ogawa M."/>
            <person name="Yokoyama M."/>
            <person name="Hidaka Y."/>
            <person name="Tomita J."/>
            <person name="Sakakibara K."/>
            <person name="Suzuki K."/>
            <person name="Yasuda S."/>
            <person name="Sato H."/>
            <person name="Yamaguchi M."/>
            <person name="Yoshida S.I."/>
            <person name="Koizumi N."/>
            <person name="Kawamura Y."/>
        </authorList>
    </citation>
    <scope>NUCLEOTIDE SEQUENCE [LARGE SCALE GENOMIC DNA]</scope>
    <source>
        <strain evidence="5">E18</strain>
    </source>
</reference>
<protein>
    <submittedName>
        <fullName evidence="4">Esterase</fullName>
    </submittedName>
</protein>
<comment type="caution">
    <text evidence="4">The sequence shown here is derived from an EMBL/GenBank/DDBJ whole genome shotgun (WGS) entry which is preliminary data.</text>
</comment>
<dbReference type="Pfam" id="PF02230">
    <property type="entry name" value="Abhydrolase_2"/>
    <property type="match status" value="1"/>
</dbReference>
<evidence type="ECO:0000313" key="4">
    <source>
        <dbReference type="EMBL" id="GBF43384.1"/>
    </source>
</evidence>
<keyword evidence="5" id="KW-1185">Reference proteome</keyword>
<dbReference type="Proteomes" id="UP000245206">
    <property type="component" value="Unassembled WGS sequence"/>
</dbReference>
<sequence>MMNPPLEYLVRNPKSPTTNPPLLLLLHGVGSNEKDLFSLADYLPESLLVISIRGPLILGRDRFGWYEISFQAGSPKIDIGQQEVSHQKILEFLEYAKSQFQFDEKNVWIGGFSQGAVMSYSVGLEHPNQFKGIIALSGRLLEETKQKLNTNAKASANDEVDPQKIYIAHGTNDNVISVASARNSKESLESLGRSPKYKEYPEGHTISQEMLKDLVGWLAVEL</sequence>
<keyword evidence="2" id="KW-0378">Hydrolase</keyword>
<organism evidence="4 5">
    <name type="scientific">Leptospira ellinghausenii</name>
    <dbReference type="NCBI Taxonomy" id="1917822"/>
    <lineage>
        <taxon>Bacteria</taxon>
        <taxon>Pseudomonadati</taxon>
        <taxon>Spirochaetota</taxon>
        <taxon>Spirochaetia</taxon>
        <taxon>Leptospirales</taxon>
        <taxon>Leptospiraceae</taxon>
        <taxon>Leptospira</taxon>
    </lineage>
</organism>
<dbReference type="InterPro" id="IPR029058">
    <property type="entry name" value="AB_hydrolase_fold"/>
</dbReference>